<accession>A0A9D3UDL5</accession>
<evidence type="ECO:0000313" key="2">
    <source>
        <dbReference type="EMBL" id="KAH1038497.1"/>
    </source>
</evidence>
<reference evidence="2 3" key="1">
    <citation type="journal article" date="2021" name="Plant Biotechnol. J.">
        <title>Multi-omics assisted identification of the key and species-specific regulatory components of drought-tolerant mechanisms in Gossypium stocksii.</title>
        <authorList>
            <person name="Yu D."/>
            <person name="Ke L."/>
            <person name="Zhang D."/>
            <person name="Wu Y."/>
            <person name="Sun Y."/>
            <person name="Mei J."/>
            <person name="Sun J."/>
            <person name="Sun Y."/>
        </authorList>
    </citation>
    <scope>NUCLEOTIDE SEQUENCE [LARGE SCALE GENOMIC DNA]</scope>
    <source>
        <strain evidence="3">cv. E1</strain>
        <tissue evidence="2">Leaf</tissue>
    </source>
</reference>
<sequence>MAGCLGLLSWALYRMSFLAAVYAEAHIWCINTPVLNFSTVEWYNGDQVMLQFGCRQFLPVE</sequence>
<comment type="caution">
    <text evidence="2">The sequence shown here is derived from an EMBL/GenBank/DDBJ whole genome shotgun (WGS) entry which is preliminary data.</text>
</comment>
<evidence type="ECO:0000313" key="3">
    <source>
        <dbReference type="Proteomes" id="UP000828251"/>
    </source>
</evidence>
<gene>
    <name evidence="2" type="ORF">J1N35_040240</name>
</gene>
<evidence type="ECO:0000256" key="1">
    <source>
        <dbReference type="SAM" id="SignalP"/>
    </source>
</evidence>
<evidence type="ECO:0008006" key="4">
    <source>
        <dbReference type="Google" id="ProtNLM"/>
    </source>
</evidence>
<feature type="signal peptide" evidence="1">
    <location>
        <begin position="1"/>
        <end position="23"/>
    </location>
</feature>
<protein>
    <recommendedName>
        <fullName evidence="4">Secreted protein</fullName>
    </recommendedName>
</protein>
<dbReference type="EMBL" id="JAIQCV010000012">
    <property type="protein sequence ID" value="KAH1038497.1"/>
    <property type="molecule type" value="Genomic_DNA"/>
</dbReference>
<name>A0A9D3UDL5_9ROSI</name>
<organism evidence="2 3">
    <name type="scientific">Gossypium stocksii</name>
    <dbReference type="NCBI Taxonomy" id="47602"/>
    <lineage>
        <taxon>Eukaryota</taxon>
        <taxon>Viridiplantae</taxon>
        <taxon>Streptophyta</taxon>
        <taxon>Embryophyta</taxon>
        <taxon>Tracheophyta</taxon>
        <taxon>Spermatophyta</taxon>
        <taxon>Magnoliopsida</taxon>
        <taxon>eudicotyledons</taxon>
        <taxon>Gunneridae</taxon>
        <taxon>Pentapetalae</taxon>
        <taxon>rosids</taxon>
        <taxon>malvids</taxon>
        <taxon>Malvales</taxon>
        <taxon>Malvaceae</taxon>
        <taxon>Malvoideae</taxon>
        <taxon>Gossypium</taxon>
    </lineage>
</organism>
<proteinExistence type="predicted"/>
<dbReference type="OrthoDB" id="593744at2759"/>
<dbReference type="Proteomes" id="UP000828251">
    <property type="component" value="Unassembled WGS sequence"/>
</dbReference>
<dbReference type="AlphaFoldDB" id="A0A9D3UDL5"/>
<keyword evidence="3" id="KW-1185">Reference proteome</keyword>
<feature type="chain" id="PRO_5039723711" description="Secreted protein" evidence="1">
    <location>
        <begin position="24"/>
        <end position="61"/>
    </location>
</feature>
<keyword evidence="1" id="KW-0732">Signal</keyword>